<sequence length="277" mass="32058">MSQRVAHASSRLLLVGLGNPGEKYKLTRHNIGFMIINEFCKKYGFSEWRESSKFNSMICVKEQATFWTHSELKNNFVEKEIQRLKSKWLHERRREYSGKDFKEDLVMMDCPNFSTADIDMAQIEERVKNIITYPQLDVHCMKPLSFMNLSGTPVKKYFDMNGMKLNHLDDTNRILVITDDVSQPFGTFKLKAKGAHGGHNGLRDIEAKLGTDKYHRLKVGIAPEKNPEMAKQPGQDLAEYVLANFTHEEQRALPNLISRGVEILKDYISFEFKYVKT</sequence>
<comment type="similarity">
    <text evidence="5 7">Belongs to the PTH family.</text>
</comment>
<gene>
    <name evidence="8" type="ORF">C9374_014457</name>
</gene>
<evidence type="ECO:0000256" key="7">
    <source>
        <dbReference type="RuleBase" id="RU004320"/>
    </source>
</evidence>
<name>A0AA88GXV3_NAELO</name>
<keyword evidence="4" id="KW-0694">RNA-binding</keyword>
<dbReference type="InterPro" id="IPR018171">
    <property type="entry name" value="Pept_tRNA_hydro_CS"/>
</dbReference>
<dbReference type="CDD" id="cd00462">
    <property type="entry name" value="PTH"/>
    <property type="match status" value="1"/>
</dbReference>
<reference evidence="8 9" key="1">
    <citation type="journal article" date="2018" name="BMC Genomics">
        <title>The genome of Naegleria lovaniensis, the basis for a comparative approach to unravel pathogenicity factors of the human pathogenic amoeba N. fowleri.</title>
        <authorList>
            <person name="Liechti N."/>
            <person name="Schurch N."/>
            <person name="Bruggmann R."/>
            <person name="Wittwer M."/>
        </authorList>
    </citation>
    <scope>NUCLEOTIDE SEQUENCE [LARGE SCALE GENOMIC DNA]</scope>
    <source>
        <strain evidence="8 9">ATCC 30569</strain>
    </source>
</reference>
<evidence type="ECO:0000256" key="1">
    <source>
        <dbReference type="ARBA" id="ARBA00013260"/>
    </source>
</evidence>
<evidence type="ECO:0000313" key="9">
    <source>
        <dbReference type="Proteomes" id="UP000816034"/>
    </source>
</evidence>
<dbReference type="Gene3D" id="3.40.50.1470">
    <property type="entry name" value="Peptidyl-tRNA hydrolase"/>
    <property type="match status" value="1"/>
</dbReference>
<dbReference type="Pfam" id="PF01195">
    <property type="entry name" value="Pept_tRNA_hydro"/>
    <property type="match status" value="2"/>
</dbReference>
<comment type="catalytic activity">
    <reaction evidence="6">
        <text>an N-acyl-L-alpha-aminoacyl-tRNA + H2O = an N-acyl-L-amino acid + a tRNA + H(+)</text>
        <dbReference type="Rhea" id="RHEA:54448"/>
        <dbReference type="Rhea" id="RHEA-COMP:10123"/>
        <dbReference type="Rhea" id="RHEA-COMP:13883"/>
        <dbReference type="ChEBI" id="CHEBI:15377"/>
        <dbReference type="ChEBI" id="CHEBI:15378"/>
        <dbReference type="ChEBI" id="CHEBI:59874"/>
        <dbReference type="ChEBI" id="CHEBI:78442"/>
        <dbReference type="ChEBI" id="CHEBI:138191"/>
        <dbReference type="EC" id="3.1.1.29"/>
    </reaction>
</comment>
<dbReference type="NCBIfam" id="TIGR00447">
    <property type="entry name" value="pth"/>
    <property type="match status" value="1"/>
</dbReference>
<evidence type="ECO:0000256" key="3">
    <source>
        <dbReference type="ARBA" id="ARBA00022801"/>
    </source>
</evidence>
<evidence type="ECO:0000256" key="5">
    <source>
        <dbReference type="ARBA" id="ARBA00038063"/>
    </source>
</evidence>
<evidence type="ECO:0000256" key="6">
    <source>
        <dbReference type="RuleBase" id="RU000673"/>
    </source>
</evidence>
<comment type="caution">
    <text evidence="8">The sequence shown here is derived from an EMBL/GenBank/DDBJ whole genome shotgun (WGS) entry which is preliminary data.</text>
</comment>
<dbReference type="InterPro" id="IPR001328">
    <property type="entry name" value="Pept_tRNA_hydro"/>
</dbReference>
<evidence type="ECO:0000313" key="8">
    <source>
        <dbReference type="EMBL" id="KAG2389057.1"/>
    </source>
</evidence>
<dbReference type="Proteomes" id="UP000816034">
    <property type="component" value="Unassembled WGS sequence"/>
</dbReference>
<keyword evidence="2" id="KW-0820">tRNA-binding</keyword>
<dbReference type="EMBL" id="PYSW02000008">
    <property type="protein sequence ID" value="KAG2389057.1"/>
    <property type="molecule type" value="Genomic_DNA"/>
</dbReference>
<dbReference type="EC" id="3.1.1.29" evidence="1 6"/>
<dbReference type="GO" id="GO:0000049">
    <property type="term" value="F:tRNA binding"/>
    <property type="evidence" value="ECO:0007669"/>
    <property type="project" value="UniProtKB-KW"/>
</dbReference>
<dbReference type="SUPFAM" id="SSF53178">
    <property type="entry name" value="Peptidyl-tRNA hydrolase-like"/>
    <property type="match status" value="2"/>
</dbReference>
<dbReference type="RefSeq" id="XP_044553049.1">
    <property type="nucleotide sequence ID" value="XM_044690446.1"/>
</dbReference>
<organism evidence="8 9">
    <name type="scientific">Naegleria lovaniensis</name>
    <name type="common">Amoeba</name>
    <dbReference type="NCBI Taxonomy" id="51637"/>
    <lineage>
        <taxon>Eukaryota</taxon>
        <taxon>Discoba</taxon>
        <taxon>Heterolobosea</taxon>
        <taxon>Tetramitia</taxon>
        <taxon>Eutetramitia</taxon>
        <taxon>Vahlkampfiidae</taxon>
        <taxon>Naegleria</taxon>
    </lineage>
</organism>
<keyword evidence="3 6" id="KW-0378">Hydrolase</keyword>
<dbReference type="GO" id="GO:0004045">
    <property type="term" value="F:peptidyl-tRNA hydrolase activity"/>
    <property type="evidence" value="ECO:0007669"/>
    <property type="project" value="UniProtKB-EC"/>
</dbReference>
<dbReference type="AlphaFoldDB" id="A0AA88GXV3"/>
<dbReference type="InterPro" id="IPR036416">
    <property type="entry name" value="Pept_tRNA_hydro_sf"/>
</dbReference>
<evidence type="ECO:0000256" key="4">
    <source>
        <dbReference type="ARBA" id="ARBA00022884"/>
    </source>
</evidence>
<protein>
    <recommendedName>
        <fullName evidence="1 6">Peptidyl-tRNA hydrolase</fullName>
        <ecNumber evidence="1 6">3.1.1.29</ecNumber>
    </recommendedName>
</protein>
<dbReference type="GeneID" id="68106910"/>
<keyword evidence="9" id="KW-1185">Reference proteome</keyword>
<accession>A0AA88GXV3</accession>
<dbReference type="PANTHER" id="PTHR17224">
    <property type="entry name" value="PEPTIDYL-TRNA HYDROLASE"/>
    <property type="match status" value="1"/>
</dbReference>
<evidence type="ECO:0000256" key="2">
    <source>
        <dbReference type="ARBA" id="ARBA00022555"/>
    </source>
</evidence>
<dbReference type="PROSITE" id="PS01195">
    <property type="entry name" value="PEPT_TRNA_HYDROL_1"/>
    <property type="match status" value="1"/>
</dbReference>
<proteinExistence type="inferred from homology"/>
<dbReference type="PANTHER" id="PTHR17224:SF1">
    <property type="entry name" value="PEPTIDYL-TRNA HYDROLASE"/>
    <property type="match status" value="1"/>
</dbReference>